<keyword evidence="5" id="KW-0067">ATP-binding</keyword>
<dbReference type="Gene3D" id="3.40.50.300">
    <property type="entry name" value="P-loop containing nucleotide triphosphate hydrolases"/>
    <property type="match status" value="1"/>
</dbReference>
<dbReference type="FunFam" id="3.40.50.300:FF:001570">
    <property type="entry name" value="Adenylate isopentenyltransferase"/>
    <property type="match status" value="1"/>
</dbReference>
<dbReference type="GO" id="GO:0009691">
    <property type="term" value="P:cytokinin biosynthetic process"/>
    <property type="evidence" value="ECO:0007669"/>
    <property type="project" value="UniProtKB-KW"/>
</dbReference>
<reference evidence="8" key="1">
    <citation type="journal article" date="2014" name="Science">
        <title>Ancient hybridizations among the ancestral genomes of bread wheat.</title>
        <authorList>
            <consortium name="International Wheat Genome Sequencing Consortium,"/>
            <person name="Marcussen T."/>
            <person name="Sandve S.R."/>
            <person name="Heier L."/>
            <person name="Spannagl M."/>
            <person name="Pfeifer M."/>
            <person name="Jakobsen K.S."/>
            <person name="Wulff B.B."/>
            <person name="Steuernagel B."/>
            <person name="Mayer K.F."/>
            <person name="Olsen O.A."/>
        </authorList>
    </citation>
    <scope>NUCLEOTIDE SEQUENCE [LARGE SCALE GENOMIC DNA]</scope>
    <source>
        <strain evidence="8">cv. AL8/78</strain>
    </source>
</reference>
<reference evidence="8" key="2">
    <citation type="journal article" date="2017" name="Nat. Plants">
        <title>The Aegilops tauschii genome reveals multiple impacts of transposons.</title>
        <authorList>
            <person name="Zhao G."/>
            <person name="Zou C."/>
            <person name="Li K."/>
            <person name="Wang K."/>
            <person name="Li T."/>
            <person name="Gao L."/>
            <person name="Zhang X."/>
            <person name="Wang H."/>
            <person name="Yang Z."/>
            <person name="Liu X."/>
            <person name="Jiang W."/>
            <person name="Mao L."/>
            <person name="Kong X."/>
            <person name="Jiao Y."/>
            <person name="Jia J."/>
        </authorList>
    </citation>
    <scope>NUCLEOTIDE SEQUENCE [LARGE SCALE GENOMIC DNA]</scope>
    <source>
        <strain evidence="8">cv. AL8/78</strain>
    </source>
</reference>
<reference evidence="7" key="3">
    <citation type="journal article" date="2017" name="Nature">
        <title>Genome sequence of the progenitor of the wheat D genome Aegilops tauschii.</title>
        <authorList>
            <person name="Luo M.C."/>
            <person name="Gu Y.Q."/>
            <person name="Puiu D."/>
            <person name="Wang H."/>
            <person name="Twardziok S.O."/>
            <person name="Deal K.R."/>
            <person name="Huo N."/>
            <person name="Zhu T."/>
            <person name="Wang L."/>
            <person name="Wang Y."/>
            <person name="McGuire P.E."/>
            <person name="Liu S."/>
            <person name="Long H."/>
            <person name="Ramasamy R.K."/>
            <person name="Rodriguez J.C."/>
            <person name="Van S.L."/>
            <person name="Yuan L."/>
            <person name="Wang Z."/>
            <person name="Xia Z."/>
            <person name="Xiao L."/>
            <person name="Anderson O.D."/>
            <person name="Ouyang S."/>
            <person name="Liang Y."/>
            <person name="Zimin A.V."/>
            <person name="Pertea G."/>
            <person name="Qi P."/>
            <person name="Bennetzen J.L."/>
            <person name="Dai X."/>
            <person name="Dawson M.W."/>
            <person name="Muller H.G."/>
            <person name="Kugler K."/>
            <person name="Rivarola-Duarte L."/>
            <person name="Spannagl M."/>
            <person name="Mayer K.F.X."/>
            <person name="Lu F.H."/>
            <person name="Bevan M.W."/>
            <person name="Leroy P."/>
            <person name="Li P."/>
            <person name="You F.M."/>
            <person name="Sun Q."/>
            <person name="Liu Z."/>
            <person name="Lyons E."/>
            <person name="Wicker T."/>
            <person name="Salzberg S.L."/>
            <person name="Devos K.M."/>
            <person name="Dvorak J."/>
        </authorList>
    </citation>
    <scope>NUCLEOTIDE SEQUENCE [LARGE SCALE GENOMIC DNA]</scope>
    <source>
        <strain evidence="7">cv. AL8/78</strain>
    </source>
</reference>
<keyword evidence="2" id="KW-0808">Transferase</keyword>
<evidence type="ECO:0000256" key="6">
    <source>
        <dbReference type="SAM" id="MobiDB-lite"/>
    </source>
</evidence>
<name>A0A452ZSZ0_AEGTS</name>
<feature type="compositionally biased region" description="Low complexity" evidence="6">
    <location>
        <begin position="106"/>
        <end position="122"/>
    </location>
</feature>
<dbReference type="SUPFAM" id="SSF52540">
    <property type="entry name" value="P-loop containing nucleoside triphosphate hydrolases"/>
    <property type="match status" value="1"/>
</dbReference>
<evidence type="ECO:0000256" key="2">
    <source>
        <dbReference type="ARBA" id="ARBA00022679"/>
    </source>
</evidence>
<dbReference type="GO" id="GO:0005524">
    <property type="term" value="F:ATP binding"/>
    <property type="evidence" value="ECO:0007669"/>
    <property type="project" value="UniProtKB-KW"/>
</dbReference>
<evidence type="ECO:0000313" key="7">
    <source>
        <dbReference type="EnsemblPlants" id="AET1Gv20905400.1"/>
    </source>
</evidence>
<dbReference type="InterPro" id="IPR027417">
    <property type="entry name" value="P-loop_NTPase"/>
</dbReference>
<evidence type="ECO:0000256" key="4">
    <source>
        <dbReference type="ARBA" id="ARBA00022741"/>
    </source>
</evidence>
<dbReference type="InterPro" id="IPR039657">
    <property type="entry name" value="Dimethylallyltransferase"/>
</dbReference>
<evidence type="ECO:0008006" key="9">
    <source>
        <dbReference type="Google" id="ProtNLM"/>
    </source>
</evidence>
<evidence type="ECO:0000256" key="3">
    <source>
        <dbReference type="ARBA" id="ARBA00022712"/>
    </source>
</evidence>
<evidence type="ECO:0000256" key="5">
    <source>
        <dbReference type="ARBA" id="ARBA00022840"/>
    </source>
</evidence>
<keyword evidence="3" id="KW-0203">Cytokinin biosynthesis</keyword>
<dbReference type="EnsemblPlants" id="AET1Gv20905400.1">
    <property type="protein sequence ID" value="AET1Gv20905400.1"/>
    <property type="gene ID" value="AET1Gv20905400"/>
</dbReference>
<dbReference type="GO" id="GO:0005739">
    <property type="term" value="C:mitochondrion"/>
    <property type="evidence" value="ECO:0007669"/>
    <property type="project" value="TreeGrafter"/>
</dbReference>
<dbReference type="PANTHER" id="PTHR11088:SF32">
    <property type="entry name" value="ADENYLATE ISOPENTENYLTRANSFERASE"/>
    <property type="match status" value="1"/>
</dbReference>
<protein>
    <recommendedName>
        <fullName evidence="9">Adenylate isopentenyltransferase</fullName>
    </recommendedName>
</protein>
<keyword evidence="8" id="KW-1185">Reference proteome</keyword>
<dbReference type="PANTHER" id="PTHR11088">
    <property type="entry name" value="TRNA DIMETHYLALLYLTRANSFERASE"/>
    <property type="match status" value="1"/>
</dbReference>
<keyword evidence="4" id="KW-0547">Nucleotide-binding</keyword>
<dbReference type="AlphaFoldDB" id="A0A452ZSZ0"/>
<organism evidence="7 8">
    <name type="scientific">Aegilops tauschii subsp. strangulata</name>
    <name type="common">Goatgrass</name>
    <dbReference type="NCBI Taxonomy" id="200361"/>
    <lineage>
        <taxon>Eukaryota</taxon>
        <taxon>Viridiplantae</taxon>
        <taxon>Streptophyta</taxon>
        <taxon>Embryophyta</taxon>
        <taxon>Tracheophyta</taxon>
        <taxon>Spermatophyta</taxon>
        <taxon>Magnoliopsida</taxon>
        <taxon>Liliopsida</taxon>
        <taxon>Poales</taxon>
        <taxon>Poaceae</taxon>
        <taxon>BOP clade</taxon>
        <taxon>Pooideae</taxon>
        <taxon>Triticodae</taxon>
        <taxon>Triticeae</taxon>
        <taxon>Triticinae</taxon>
        <taxon>Aegilops</taxon>
    </lineage>
</organism>
<proteinExistence type="inferred from homology"/>
<sequence length="457" mass="48456">DRPRGKTENQTPAARKFCFHPRPERLGSVIKWSGLRAGGVFCKGQTQGDSRLIRIPRGPGCRVSHMTTLANRVITTTITTAARGGGALATSRCPRRRPLRIWRAAAMTSSSSSSSSCSSSSSRGGGGSGWEEGRPRLVVIVGATGTGKTKLSIDAARALGGEVVNADKIQLYQGLDVTTNKVPLADRRGVAHHLLGAVPPEAGALPPSSFRSLAAAKVASIAARGLLPVVAGGSNSLIHALLADLPDADDDALPEDPFSLDRCYRPALRYPCCLLWVDVEEALLAEYLDRRVDDMVGAGMVEELREYFAATTAQERAAHAPGLGKAIGVPELGEYLAGRRSFRAAVDDIKANTRLLATAQVSKIRRMADAWGWPVRRLDASATIRARLAGAGPAAESASWERDVRGPGLAAIRAFLADQTSHGHGDDATATAKGVDEPSAPPLLMRLPRMQRCDMVV</sequence>
<accession>A0A452ZSZ0</accession>
<comment type="similarity">
    <text evidence="1">Belongs to the IPP transferase family.</text>
</comment>
<dbReference type="Gramene" id="AET1Gv20905400.1">
    <property type="protein sequence ID" value="AET1Gv20905400.1"/>
    <property type="gene ID" value="AET1Gv20905400"/>
</dbReference>
<dbReference type="GO" id="GO:0006400">
    <property type="term" value="P:tRNA modification"/>
    <property type="evidence" value="ECO:0007669"/>
    <property type="project" value="TreeGrafter"/>
</dbReference>
<feature type="region of interest" description="Disordered" evidence="6">
    <location>
        <begin position="421"/>
        <end position="442"/>
    </location>
</feature>
<dbReference type="Proteomes" id="UP000015105">
    <property type="component" value="Chromosome 1D"/>
</dbReference>
<reference evidence="7" key="4">
    <citation type="submission" date="2019-03" db="UniProtKB">
        <authorList>
            <consortium name="EnsemblPlants"/>
        </authorList>
    </citation>
    <scope>IDENTIFICATION</scope>
</reference>
<dbReference type="STRING" id="200361.A0A452ZSZ0"/>
<reference evidence="7" key="5">
    <citation type="journal article" date="2021" name="G3 (Bethesda)">
        <title>Aegilops tauschii genome assembly Aet v5.0 features greater sequence contiguity and improved annotation.</title>
        <authorList>
            <person name="Wang L."/>
            <person name="Zhu T."/>
            <person name="Rodriguez J.C."/>
            <person name="Deal K.R."/>
            <person name="Dubcovsky J."/>
            <person name="McGuire P.E."/>
            <person name="Lux T."/>
            <person name="Spannagl M."/>
            <person name="Mayer K.F.X."/>
            <person name="Baldrich P."/>
            <person name="Meyers B.C."/>
            <person name="Huo N."/>
            <person name="Gu Y.Q."/>
            <person name="Zhou H."/>
            <person name="Devos K.M."/>
            <person name="Bennetzen J.L."/>
            <person name="Unver T."/>
            <person name="Budak H."/>
            <person name="Gulick P.J."/>
            <person name="Galiba G."/>
            <person name="Kalapos B."/>
            <person name="Nelson D.R."/>
            <person name="Li P."/>
            <person name="You F.M."/>
            <person name="Luo M.C."/>
            <person name="Dvorak J."/>
        </authorList>
    </citation>
    <scope>NUCLEOTIDE SEQUENCE [LARGE SCALE GENOMIC DNA]</scope>
    <source>
        <strain evidence="7">cv. AL8/78</strain>
    </source>
</reference>
<dbReference type="Gene3D" id="1.10.287.890">
    <property type="entry name" value="Crystal structure of tRNA isopentenylpyrophosphate transferase (bh2366) domain"/>
    <property type="match status" value="1"/>
</dbReference>
<dbReference type="Pfam" id="PF01715">
    <property type="entry name" value="IPPT"/>
    <property type="match status" value="2"/>
</dbReference>
<evidence type="ECO:0000256" key="1">
    <source>
        <dbReference type="ARBA" id="ARBA00005842"/>
    </source>
</evidence>
<dbReference type="GO" id="GO:0052381">
    <property type="term" value="F:tRNA dimethylallyltransferase activity"/>
    <property type="evidence" value="ECO:0007669"/>
    <property type="project" value="TreeGrafter"/>
</dbReference>
<evidence type="ECO:0000313" key="8">
    <source>
        <dbReference type="Proteomes" id="UP000015105"/>
    </source>
</evidence>
<feature type="region of interest" description="Disordered" evidence="6">
    <location>
        <begin position="106"/>
        <end position="131"/>
    </location>
</feature>